<keyword evidence="1" id="KW-0732">Signal</keyword>
<dbReference type="WBParaSite" id="L893_g9530.t1">
    <property type="protein sequence ID" value="L893_g9530.t1"/>
    <property type="gene ID" value="L893_g9530"/>
</dbReference>
<feature type="signal peptide" evidence="1">
    <location>
        <begin position="1"/>
        <end position="16"/>
    </location>
</feature>
<dbReference type="SUPFAM" id="SSF50242">
    <property type="entry name" value="TIMP-like"/>
    <property type="match status" value="1"/>
</dbReference>
<name>A0A1I8AW35_9BILA</name>
<evidence type="ECO:0000313" key="3">
    <source>
        <dbReference type="WBParaSite" id="L893_g9530.t1"/>
    </source>
</evidence>
<organism evidence="2 3">
    <name type="scientific">Steinernema glaseri</name>
    <dbReference type="NCBI Taxonomy" id="37863"/>
    <lineage>
        <taxon>Eukaryota</taxon>
        <taxon>Metazoa</taxon>
        <taxon>Ecdysozoa</taxon>
        <taxon>Nematoda</taxon>
        <taxon>Chromadorea</taxon>
        <taxon>Rhabditida</taxon>
        <taxon>Tylenchina</taxon>
        <taxon>Panagrolaimomorpha</taxon>
        <taxon>Strongyloidoidea</taxon>
        <taxon>Steinernematidae</taxon>
        <taxon>Steinernema</taxon>
    </lineage>
</organism>
<dbReference type="Gene3D" id="2.40.50.120">
    <property type="match status" value="1"/>
</dbReference>
<protein>
    <submittedName>
        <fullName evidence="3">Secreted protein</fullName>
    </submittedName>
</protein>
<feature type="chain" id="PRO_5009315215" evidence="1">
    <location>
        <begin position="17"/>
        <end position="132"/>
    </location>
</feature>
<keyword evidence="2" id="KW-1185">Reference proteome</keyword>
<reference evidence="3" key="1">
    <citation type="submission" date="2016-11" db="UniProtKB">
        <authorList>
            <consortium name="WormBaseParasite"/>
        </authorList>
    </citation>
    <scope>IDENTIFICATION</scope>
</reference>
<evidence type="ECO:0000256" key="1">
    <source>
        <dbReference type="SAM" id="SignalP"/>
    </source>
</evidence>
<evidence type="ECO:0000313" key="2">
    <source>
        <dbReference type="Proteomes" id="UP000095287"/>
    </source>
</evidence>
<sequence>MFRILLTSVLLGVALGSVCKMFFSDVKFQENTYWKSDFVVHFKIVAHLSPEEQTHTLVLIYTVKVVKAFKDKYNFFTKGENVNIVVFNSPELQLDSEYIVTGWKKSYYPNDCQAVTKPSVWTLINGTSAECL</sequence>
<dbReference type="AlphaFoldDB" id="A0A1I8AW35"/>
<accession>A0A1I8AW35</accession>
<dbReference type="Proteomes" id="UP000095287">
    <property type="component" value="Unplaced"/>
</dbReference>
<proteinExistence type="predicted"/>
<dbReference type="InterPro" id="IPR008993">
    <property type="entry name" value="TIMP-like_OB-fold"/>
</dbReference>